<dbReference type="Pfam" id="PF12930">
    <property type="entry name" value="DUF3836"/>
    <property type="match status" value="1"/>
</dbReference>
<sequence length="163" mass="18776">MKTLVLSVVIAMTFVLNTVSGNNLPEFAYNTTTNGEQVESQTVYTVENGKYLHPHLKYNYTYNADGSVSKKEVLKWSEIMQVFEKQYCLNFTHDPQENSIEYAAWDAKTDSYSDIKSKAVYQTRDSGQILNYQSYEWNKKENNWNLATEHTILNGNDGLFANK</sequence>
<dbReference type="Gene3D" id="2.40.128.720">
    <property type="match status" value="1"/>
</dbReference>
<comment type="caution">
    <text evidence="2">The sequence shown here is derived from an EMBL/GenBank/DDBJ whole genome shotgun (WGS) entry which is preliminary data.</text>
</comment>
<dbReference type="InterPro" id="IPR024339">
    <property type="entry name" value="DUF3836"/>
</dbReference>
<dbReference type="Proteomes" id="UP000284379">
    <property type="component" value="Unassembled WGS sequence"/>
</dbReference>
<feature type="chain" id="PRO_5019307129" evidence="1">
    <location>
        <begin position="22"/>
        <end position="163"/>
    </location>
</feature>
<name>A0A413VPX1_9BACE</name>
<keyword evidence="1" id="KW-0732">Signal</keyword>
<evidence type="ECO:0000313" key="2">
    <source>
        <dbReference type="EMBL" id="RHB35534.1"/>
    </source>
</evidence>
<protein>
    <submittedName>
        <fullName evidence="2">DUF3836 domain-containing protein</fullName>
    </submittedName>
</protein>
<feature type="signal peptide" evidence="1">
    <location>
        <begin position="1"/>
        <end position="21"/>
    </location>
</feature>
<dbReference type="EMBL" id="QSGO01000006">
    <property type="protein sequence ID" value="RHB35534.1"/>
    <property type="molecule type" value="Genomic_DNA"/>
</dbReference>
<proteinExistence type="predicted"/>
<dbReference type="RefSeq" id="WP_122201495.1">
    <property type="nucleotide sequence ID" value="NZ_CABJFV010000006.1"/>
</dbReference>
<evidence type="ECO:0000313" key="3">
    <source>
        <dbReference type="Proteomes" id="UP000284379"/>
    </source>
</evidence>
<evidence type="ECO:0000256" key="1">
    <source>
        <dbReference type="SAM" id="SignalP"/>
    </source>
</evidence>
<reference evidence="2 3" key="1">
    <citation type="submission" date="2018-08" db="EMBL/GenBank/DDBJ databases">
        <title>A genome reference for cultivated species of the human gut microbiota.</title>
        <authorList>
            <person name="Zou Y."/>
            <person name="Xue W."/>
            <person name="Luo G."/>
        </authorList>
    </citation>
    <scope>NUCLEOTIDE SEQUENCE [LARGE SCALE GENOMIC DNA]</scope>
    <source>
        <strain evidence="2 3">AM40-30BH</strain>
    </source>
</reference>
<gene>
    <name evidence="2" type="ORF">DW888_10470</name>
</gene>
<organism evidence="2 3">
    <name type="scientific">Bacteroides nordii</name>
    <dbReference type="NCBI Taxonomy" id="291645"/>
    <lineage>
        <taxon>Bacteria</taxon>
        <taxon>Pseudomonadati</taxon>
        <taxon>Bacteroidota</taxon>
        <taxon>Bacteroidia</taxon>
        <taxon>Bacteroidales</taxon>
        <taxon>Bacteroidaceae</taxon>
        <taxon>Bacteroides</taxon>
    </lineage>
</organism>
<accession>A0A413VPX1</accession>
<dbReference type="AlphaFoldDB" id="A0A413VPX1"/>